<dbReference type="AlphaFoldDB" id="X0XQE6"/>
<dbReference type="EMBL" id="BARS01052761">
    <property type="protein sequence ID" value="GAG45450.1"/>
    <property type="molecule type" value="Genomic_DNA"/>
</dbReference>
<organism evidence="1">
    <name type="scientific">marine sediment metagenome</name>
    <dbReference type="NCBI Taxonomy" id="412755"/>
    <lineage>
        <taxon>unclassified sequences</taxon>
        <taxon>metagenomes</taxon>
        <taxon>ecological metagenomes</taxon>
    </lineage>
</organism>
<proteinExistence type="predicted"/>
<accession>X0XQE6</accession>
<name>X0XQE6_9ZZZZ</name>
<evidence type="ECO:0000313" key="1">
    <source>
        <dbReference type="EMBL" id="GAG45450.1"/>
    </source>
</evidence>
<protein>
    <submittedName>
        <fullName evidence="1">Uncharacterized protein</fullName>
    </submittedName>
</protein>
<sequence>WDLAASERHKALYLDAEHEDGYLRDKCVFSPDIDIWDTRAATVRYDNGMIMSYSLNNYAPFEGYRVGFVGTQGRLDLFVHEHAYVSAAGGKLALEGGAKHVNLRAFPLFEKPYDVEIEKGRGGHGGGDSRLLDDCFLPRRKADPLGRAAGGLDGARSILVGIAARRSIEWGRPVRIDELVKFH</sequence>
<gene>
    <name evidence="1" type="ORF">S01H1_78396</name>
</gene>
<reference evidence="1" key="1">
    <citation type="journal article" date="2014" name="Front. Microbiol.">
        <title>High frequency of phylogenetically diverse reductive dehalogenase-homologous genes in deep subseafloor sedimentary metagenomes.</title>
        <authorList>
            <person name="Kawai M."/>
            <person name="Futagami T."/>
            <person name="Toyoda A."/>
            <person name="Takaki Y."/>
            <person name="Nishi S."/>
            <person name="Hori S."/>
            <person name="Arai W."/>
            <person name="Tsubouchi T."/>
            <person name="Morono Y."/>
            <person name="Uchiyama I."/>
            <person name="Ito T."/>
            <person name="Fujiyama A."/>
            <person name="Inagaki F."/>
            <person name="Takami H."/>
        </authorList>
    </citation>
    <scope>NUCLEOTIDE SEQUENCE</scope>
    <source>
        <strain evidence="1">Expedition CK06-06</strain>
    </source>
</reference>
<dbReference type="SUPFAM" id="SSF55347">
    <property type="entry name" value="Glyceraldehyde-3-phosphate dehydrogenase-like, C-terminal domain"/>
    <property type="match status" value="1"/>
</dbReference>
<dbReference type="Gene3D" id="3.30.360.10">
    <property type="entry name" value="Dihydrodipicolinate Reductase, domain 2"/>
    <property type="match status" value="1"/>
</dbReference>
<feature type="non-terminal residue" evidence="1">
    <location>
        <position position="1"/>
    </location>
</feature>
<comment type="caution">
    <text evidence="1">The sequence shown here is derived from an EMBL/GenBank/DDBJ whole genome shotgun (WGS) entry which is preliminary data.</text>
</comment>